<dbReference type="PROSITE" id="PS00194">
    <property type="entry name" value="THIOREDOXIN_1"/>
    <property type="match status" value="1"/>
</dbReference>
<dbReference type="GO" id="GO:0030288">
    <property type="term" value="C:outer membrane-bounded periplasmic space"/>
    <property type="evidence" value="ECO:0007669"/>
    <property type="project" value="InterPro"/>
</dbReference>
<dbReference type="CDD" id="cd03010">
    <property type="entry name" value="TlpA_like_DsbE"/>
    <property type="match status" value="1"/>
</dbReference>
<dbReference type="NCBIfam" id="TIGR00385">
    <property type="entry name" value="dsbE"/>
    <property type="match status" value="1"/>
</dbReference>
<evidence type="ECO:0000313" key="7">
    <source>
        <dbReference type="EMBL" id="VAV99650.1"/>
    </source>
</evidence>
<evidence type="ECO:0000256" key="5">
    <source>
        <dbReference type="ARBA" id="ARBA00023284"/>
    </source>
</evidence>
<keyword evidence="5" id="KW-0676">Redox-active center</keyword>
<dbReference type="PROSITE" id="PS51352">
    <property type="entry name" value="THIOREDOXIN_2"/>
    <property type="match status" value="1"/>
</dbReference>
<organism evidence="7">
    <name type="scientific">hydrothermal vent metagenome</name>
    <dbReference type="NCBI Taxonomy" id="652676"/>
    <lineage>
        <taxon>unclassified sequences</taxon>
        <taxon>metagenomes</taxon>
        <taxon>ecological metagenomes</taxon>
    </lineage>
</organism>
<keyword evidence="3" id="KW-0201">Cytochrome c-type biogenesis</keyword>
<sequence>MAKFSPVMIAPPAIFAGLALLFFVGLLRENPNSLPSALKGKQAPAVVLGQLGQQKVFDDNVLREDGVKLVNFWASWCVPCRVEHPNLVALANEGIKIYGVNYKDTDVKALKFLEEFKSPYTMIGTDPQGKMAINWGVYGIPETFIIDSKGTIVLRFVGAITERTLESQIRPAIAAAQ</sequence>
<reference evidence="7" key="1">
    <citation type="submission" date="2018-06" db="EMBL/GenBank/DDBJ databases">
        <authorList>
            <person name="Zhirakovskaya E."/>
        </authorList>
    </citation>
    <scope>NUCLEOTIDE SEQUENCE</scope>
</reference>
<feature type="domain" description="Thioredoxin" evidence="6">
    <location>
        <begin position="37"/>
        <end position="177"/>
    </location>
</feature>
<keyword evidence="4" id="KW-1015">Disulfide bond</keyword>
<name>A0A3B0S175_9ZZZZ</name>
<dbReference type="EMBL" id="UOEG01000197">
    <property type="protein sequence ID" value="VAV99650.1"/>
    <property type="molecule type" value="Genomic_DNA"/>
</dbReference>
<dbReference type="Pfam" id="PF08534">
    <property type="entry name" value="Redoxin"/>
    <property type="match status" value="1"/>
</dbReference>
<evidence type="ECO:0000256" key="1">
    <source>
        <dbReference type="ARBA" id="ARBA00004196"/>
    </source>
</evidence>
<dbReference type="GO" id="GO:0017004">
    <property type="term" value="P:cytochrome complex assembly"/>
    <property type="evidence" value="ECO:0007669"/>
    <property type="project" value="UniProtKB-KW"/>
</dbReference>
<gene>
    <name evidence="7" type="ORF">MNBD_ALPHA07-54</name>
</gene>
<evidence type="ECO:0000256" key="2">
    <source>
        <dbReference type="ARBA" id="ARBA00007758"/>
    </source>
</evidence>
<accession>A0A3B0S175</accession>
<dbReference type="PANTHER" id="PTHR42852:SF6">
    <property type="entry name" value="THIOL:DISULFIDE INTERCHANGE PROTEIN DSBE"/>
    <property type="match status" value="1"/>
</dbReference>
<dbReference type="Gene3D" id="3.40.30.10">
    <property type="entry name" value="Glutaredoxin"/>
    <property type="match status" value="1"/>
</dbReference>
<proteinExistence type="inferred from homology"/>
<dbReference type="InterPro" id="IPR013766">
    <property type="entry name" value="Thioredoxin_domain"/>
</dbReference>
<evidence type="ECO:0000259" key="6">
    <source>
        <dbReference type="PROSITE" id="PS51352"/>
    </source>
</evidence>
<dbReference type="PANTHER" id="PTHR42852">
    <property type="entry name" value="THIOL:DISULFIDE INTERCHANGE PROTEIN DSBE"/>
    <property type="match status" value="1"/>
</dbReference>
<dbReference type="InterPro" id="IPR050553">
    <property type="entry name" value="Thioredoxin_ResA/DsbE_sf"/>
</dbReference>
<evidence type="ECO:0000256" key="3">
    <source>
        <dbReference type="ARBA" id="ARBA00022748"/>
    </source>
</evidence>
<comment type="similarity">
    <text evidence="2">Belongs to the thioredoxin family. DsbE subfamily.</text>
</comment>
<dbReference type="AlphaFoldDB" id="A0A3B0S175"/>
<dbReference type="SUPFAM" id="SSF52833">
    <property type="entry name" value="Thioredoxin-like"/>
    <property type="match status" value="1"/>
</dbReference>
<evidence type="ECO:0000256" key="4">
    <source>
        <dbReference type="ARBA" id="ARBA00023157"/>
    </source>
</evidence>
<protein>
    <submittedName>
        <fullName evidence="7">Cytochrome c-type biogenesis protein CcmG/DsbE, thiol:disulfide oxidoreductase</fullName>
    </submittedName>
</protein>
<dbReference type="InterPro" id="IPR013740">
    <property type="entry name" value="Redoxin"/>
</dbReference>
<dbReference type="GO" id="GO:0015036">
    <property type="term" value="F:disulfide oxidoreductase activity"/>
    <property type="evidence" value="ECO:0007669"/>
    <property type="project" value="InterPro"/>
</dbReference>
<dbReference type="InterPro" id="IPR036249">
    <property type="entry name" value="Thioredoxin-like_sf"/>
</dbReference>
<dbReference type="InterPro" id="IPR017937">
    <property type="entry name" value="Thioredoxin_CS"/>
</dbReference>
<comment type="subcellular location">
    <subcellularLocation>
        <location evidence="1">Cell envelope</location>
    </subcellularLocation>
</comment>
<dbReference type="InterPro" id="IPR004799">
    <property type="entry name" value="Periplasmic_diS_OxRdtase_DsbE"/>
</dbReference>